<reference evidence="2 3" key="1">
    <citation type="submission" date="2016-10" db="EMBL/GenBank/DDBJ databases">
        <authorList>
            <person name="de Groot N.N."/>
        </authorList>
    </citation>
    <scope>NUCLEOTIDE SEQUENCE [LARGE SCALE GENOMIC DNA]</scope>
    <source>
        <strain evidence="2 3">CGMCC 1.5058</strain>
    </source>
</reference>
<evidence type="ECO:0000256" key="1">
    <source>
        <dbReference type="SAM" id="Phobius"/>
    </source>
</evidence>
<dbReference type="RefSeq" id="WP_081827671.1">
    <property type="nucleotide sequence ID" value="NZ_DAMAXS010000005.1"/>
</dbReference>
<keyword evidence="1" id="KW-0812">Transmembrane</keyword>
<name>A0A1G8KI43_9CLOT</name>
<dbReference type="AlphaFoldDB" id="A0A1G8KI43"/>
<feature type="transmembrane region" description="Helical" evidence="1">
    <location>
        <begin position="6"/>
        <end position="22"/>
    </location>
</feature>
<dbReference type="Proteomes" id="UP000183255">
    <property type="component" value="Unassembled WGS sequence"/>
</dbReference>
<organism evidence="2 3">
    <name type="scientific">Proteiniclasticum ruminis</name>
    <dbReference type="NCBI Taxonomy" id="398199"/>
    <lineage>
        <taxon>Bacteria</taxon>
        <taxon>Bacillati</taxon>
        <taxon>Bacillota</taxon>
        <taxon>Clostridia</taxon>
        <taxon>Eubacteriales</taxon>
        <taxon>Clostridiaceae</taxon>
        <taxon>Proteiniclasticum</taxon>
    </lineage>
</organism>
<keyword evidence="1" id="KW-1133">Transmembrane helix</keyword>
<proteinExistence type="predicted"/>
<dbReference type="Pfam" id="PF12669">
    <property type="entry name" value="FeoB_associated"/>
    <property type="match status" value="1"/>
</dbReference>
<dbReference type="EMBL" id="FNDZ01000002">
    <property type="protein sequence ID" value="SDI43064.1"/>
    <property type="molecule type" value="Genomic_DNA"/>
</dbReference>
<protein>
    <submittedName>
        <fullName evidence="2">Virus attachment protein p12 family protein</fullName>
    </submittedName>
</protein>
<gene>
    <name evidence="2" type="ORF">SAMN05421804_102325</name>
</gene>
<evidence type="ECO:0000313" key="2">
    <source>
        <dbReference type="EMBL" id="SDI43064.1"/>
    </source>
</evidence>
<sequence length="58" mass="6173">MGDFIVLGIILTIVFLAGFKVYKDKKNGIKCSGCAHAKSCASESCDSNTSSKSKMIIL</sequence>
<keyword evidence="1" id="KW-0472">Membrane</keyword>
<evidence type="ECO:0000313" key="3">
    <source>
        <dbReference type="Proteomes" id="UP000183255"/>
    </source>
</evidence>
<accession>A0A1G8KI43</accession>